<evidence type="ECO:0000256" key="6">
    <source>
        <dbReference type="ARBA" id="ARBA00022837"/>
    </source>
</evidence>
<dbReference type="Proteomes" id="UP001165263">
    <property type="component" value="Unassembled WGS sequence"/>
</dbReference>
<evidence type="ECO:0000256" key="1">
    <source>
        <dbReference type="ARBA" id="ARBA00006249"/>
    </source>
</evidence>
<dbReference type="PANTHER" id="PTHR33938:SF15">
    <property type="entry name" value="FERULOYL ESTERASE B-RELATED"/>
    <property type="match status" value="1"/>
</dbReference>
<dbReference type="RefSeq" id="WP_259447153.1">
    <property type="nucleotide sequence ID" value="NZ_CP119520.1"/>
</dbReference>
<accession>A0ABT2BRZ7</accession>
<dbReference type="Pfam" id="PF07519">
    <property type="entry name" value="Tannase"/>
    <property type="match status" value="1"/>
</dbReference>
<keyword evidence="4 8" id="KW-0732">Signal</keyword>
<keyword evidence="2" id="KW-0719">Serine esterase</keyword>
<dbReference type="GO" id="GO:0016787">
    <property type="term" value="F:hydrolase activity"/>
    <property type="evidence" value="ECO:0007669"/>
    <property type="project" value="UniProtKB-KW"/>
</dbReference>
<name>A0ABT2BRZ7_9BURK</name>
<comment type="similarity">
    <text evidence="1">Belongs to the tannase family.</text>
</comment>
<evidence type="ECO:0000256" key="4">
    <source>
        <dbReference type="ARBA" id="ARBA00022729"/>
    </source>
</evidence>
<feature type="signal peptide" evidence="8">
    <location>
        <begin position="1"/>
        <end position="32"/>
    </location>
</feature>
<feature type="chain" id="PRO_5047371884" evidence="8">
    <location>
        <begin position="33"/>
        <end position="573"/>
    </location>
</feature>
<reference evidence="9" key="1">
    <citation type="submission" date="2022-08" db="EMBL/GenBank/DDBJ databases">
        <title>Reclassification of Massilia species as members of the genera Telluria, Duganella, Pseudoduganella, Mokoshia gen. nov. and Zemynaea gen. nov. using orthogonal and non-orthogonal genome-based approaches.</title>
        <authorList>
            <person name="Bowman J.P."/>
        </authorList>
    </citation>
    <scope>NUCLEOTIDE SEQUENCE</scope>
    <source>
        <strain evidence="9">LMG 11547</strain>
    </source>
</reference>
<evidence type="ECO:0000256" key="5">
    <source>
        <dbReference type="ARBA" id="ARBA00022801"/>
    </source>
</evidence>
<dbReference type="InterPro" id="IPR029058">
    <property type="entry name" value="AB_hydrolase_fold"/>
</dbReference>
<proteinExistence type="inferred from homology"/>
<keyword evidence="10" id="KW-1185">Reference proteome</keyword>
<evidence type="ECO:0000256" key="2">
    <source>
        <dbReference type="ARBA" id="ARBA00022487"/>
    </source>
</evidence>
<organism evidence="9 10">
    <name type="scientific">Telluria mixta</name>
    <dbReference type="NCBI Taxonomy" id="34071"/>
    <lineage>
        <taxon>Bacteria</taxon>
        <taxon>Pseudomonadati</taxon>
        <taxon>Pseudomonadota</taxon>
        <taxon>Betaproteobacteria</taxon>
        <taxon>Burkholderiales</taxon>
        <taxon>Oxalobacteraceae</taxon>
        <taxon>Telluria group</taxon>
        <taxon>Telluria</taxon>
    </lineage>
</organism>
<evidence type="ECO:0000256" key="3">
    <source>
        <dbReference type="ARBA" id="ARBA00022723"/>
    </source>
</evidence>
<keyword evidence="5 9" id="KW-0378">Hydrolase</keyword>
<dbReference type="Gene3D" id="3.40.50.1820">
    <property type="entry name" value="alpha/beta hydrolase"/>
    <property type="match status" value="1"/>
</dbReference>
<protein>
    <submittedName>
        <fullName evidence="9">Tannase/feruloyl esterase family alpha/beta hydrolase</fullName>
    </submittedName>
</protein>
<dbReference type="InterPro" id="IPR011118">
    <property type="entry name" value="Tannase/feruloyl_esterase"/>
</dbReference>
<dbReference type="PANTHER" id="PTHR33938">
    <property type="entry name" value="FERULOYL ESTERASE B-RELATED"/>
    <property type="match status" value="1"/>
</dbReference>
<evidence type="ECO:0000256" key="7">
    <source>
        <dbReference type="ARBA" id="ARBA00023157"/>
    </source>
</evidence>
<dbReference type="SUPFAM" id="SSF53474">
    <property type="entry name" value="alpha/beta-Hydrolases"/>
    <property type="match status" value="1"/>
</dbReference>
<evidence type="ECO:0000313" key="9">
    <source>
        <dbReference type="EMBL" id="MCS0627892.1"/>
    </source>
</evidence>
<comment type="caution">
    <text evidence="9">The sequence shown here is derived from an EMBL/GenBank/DDBJ whole genome shotgun (WGS) entry which is preliminary data.</text>
</comment>
<keyword evidence="3" id="KW-0479">Metal-binding</keyword>
<keyword evidence="6" id="KW-0106">Calcium</keyword>
<gene>
    <name evidence="9" type="ORF">NX786_00835</name>
</gene>
<evidence type="ECO:0000313" key="10">
    <source>
        <dbReference type="Proteomes" id="UP001165263"/>
    </source>
</evidence>
<evidence type="ECO:0000256" key="8">
    <source>
        <dbReference type="SAM" id="SignalP"/>
    </source>
</evidence>
<dbReference type="EMBL" id="JANUHC010000001">
    <property type="protein sequence ID" value="MCS0627892.1"/>
    <property type="molecule type" value="Genomic_DNA"/>
</dbReference>
<sequence>MSTAQPIASKNTRLRALALVAIGLGLLADGNAAPATPAKPLAIKTCEGLQGMRIAASSIGLPSGGALLESATRAAAVAPYADDEGEHLLTTPERCLVLGSIASIDPAAPAIKFAINLPLSNWNHRALQSGGGGMGGAVITAPGQKASGRFDPMPIDAPYPISLGYVTFGSNGGHASGDFAFTKSDEAMRNWAYEHLKKTRDVAVEVIKLAYKEAPRKVFFSGESAGGREALVMAQKYPNDYDGIIATSPVIQWNAIHLYDNRRRDRLMTGFLNAADIKLVADRTRASCDLADGVADGVIAKYLECTNDVATLRCADGKAGSGCLSDAQIASVNALREPADLGVTLANNISRFPGFGVTGDEDGTGFQWPFYPIGTVAPSMVLPAGMGFEPGRGVILSFGAFWVRHAVVGDETFNPAGFNPAPYAGRLQYLSRLFDATNPDLTAFSARGGRLLIIHPSADNAAPLTMSGQYYRSVVATMGKAAADRTMRLYVGPGGSHNVGGVTQIDALTLLEKWVLQGETPPDAPVAYFKNIGDASLVRAMPACRYPAYAKYVGGDIKLSTSYTCTPRADPLN</sequence>
<keyword evidence="7" id="KW-1015">Disulfide bond</keyword>